<evidence type="ECO:0000259" key="1">
    <source>
        <dbReference type="Pfam" id="PF21939"/>
    </source>
</evidence>
<evidence type="ECO:0000313" key="2">
    <source>
        <dbReference type="EMBL" id="AMK54620.1"/>
    </source>
</evidence>
<keyword evidence="3" id="KW-1185">Reference proteome</keyword>
<protein>
    <recommendedName>
        <fullName evidence="1">Baseplate structural protein Gp10 C-terminal domain-containing protein</fullName>
    </recommendedName>
</protein>
<gene>
    <name evidence="2" type="ORF">AALO17_14860</name>
</gene>
<feature type="domain" description="Baseplate structural protein Gp10 C-terminal" evidence="1">
    <location>
        <begin position="621"/>
        <end position="734"/>
    </location>
</feature>
<reference evidence="2 3" key="1">
    <citation type="journal article" date="2016" name="Gut Pathog.">
        <title>Whole genome sequencing of "Faecalibaculum rodentium" ALO17, isolated from C57BL/6J laboratory mouse feces.</title>
        <authorList>
            <person name="Lim S."/>
            <person name="Chang D.H."/>
            <person name="Ahn S."/>
            <person name="Kim B.C."/>
        </authorList>
    </citation>
    <scope>NUCLEOTIDE SEQUENCE [LARGE SCALE GENOMIC DNA]</scope>
    <source>
        <strain evidence="2 3">Alo17</strain>
    </source>
</reference>
<organism evidence="2 3">
    <name type="scientific">Faecalibaculum rodentium</name>
    <dbReference type="NCBI Taxonomy" id="1702221"/>
    <lineage>
        <taxon>Bacteria</taxon>
        <taxon>Bacillati</taxon>
        <taxon>Bacillota</taxon>
        <taxon>Erysipelotrichia</taxon>
        <taxon>Erysipelotrichales</taxon>
        <taxon>Erysipelotrichaceae</taxon>
        <taxon>Faecalibaculum</taxon>
    </lineage>
</organism>
<dbReference type="RefSeq" id="WP_067557230.1">
    <property type="nucleotide sequence ID" value="NZ_CP011391.1"/>
</dbReference>
<dbReference type="EMBL" id="CP011391">
    <property type="protein sequence ID" value="AMK54620.1"/>
    <property type="molecule type" value="Genomic_DNA"/>
</dbReference>
<proteinExistence type="predicted"/>
<dbReference type="Proteomes" id="UP000069771">
    <property type="component" value="Chromosome"/>
</dbReference>
<dbReference type="STRING" id="1702221.AALO17_14860"/>
<evidence type="ECO:0000313" key="3">
    <source>
        <dbReference type="Proteomes" id="UP000069771"/>
    </source>
</evidence>
<dbReference type="GeneID" id="78478180"/>
<accession>A0A140DVE3</accession>
<sequence length="735" mass="78777">MAYGPWKGQRWRTVWNNGYYRIDVKWDFCQDIENNKTMIAMCGQRVASLNGYYSFNYTACETGVGDFNGTKFPETRAVSVGGGGTTEIECTHRHSEVTHNADGTWPSGQVCGWWRFNVPLASHNVPTVGWTAFNIDGEIPTIPRATTPTLSAASVACGSNLTINLPRHASGFTHRISYRIGGKDKGTITTNAGTSFVWTVQNLGSYMPNSTSVWVVLRVETMSGSTVIGYKDIGFTATALTSWVPTATISSIAEATANLATQFGGYVQGKSTLRVKSAGSGSNGSTISSYVVTIQGRKYNGADITSAAISASGTVAVTLTVTDSRGRKASKTQNVSVLAYSPPQITVSSVARTSDEATTAVCTYNFSIASVNNKNTKAFYIQYLNGSTWTDITRMSDVYTKSGSVTSGAIFGVDATTKVRFVAQDYFTSVIVEKEVGPTFTLMNLGAGGKSLAIGMLSSNNGTFETGLPFVSGGVRYTAKKFIAVTNTPQWLKVCTLKNSSDSDSAFVHVYTGDGWNARANQQTEVEIFVKDSFQSSHSTTDAFGGSYNVVGTYHAGIHVRVIALSASSCEIWLYLPWAYSSGFFTIESQCEVEVEGKCQTDAPTGANQTMGNLTPDNRGYPIGSVKITYDNVNPSTNMGGTWVQFGQGRVLIGQGTGSDGTTSKTFGAGATGGRYTSDQINTTNSALSGFPSNGANYADRCIVRKQAAGYNQERDAMISLVQPYQVIYAWRRTA</sequence>
<dbReference type="Pfam" id="PF21939">
    <property type="entry name" value="Gp10_C"/>
    <property type="match status" value="1"/>
</dbReference>
<dbReference type="AlphaFoldDB" id="A0A140DVE3"/>
<dbReference type="InterPro" id="IPR053827">
    <property type="entry name" value="Gp10_C"/>
</dbReference>
<dbReference type="KEGG" id="fro:AALO17_14860"/>
<dbReference type="OrthoDB" id="1655843at2"/>
<name>A0A140DVE3_9FIRM</name>
<dbReference type="Pfam" id="PF05895">
    <property type="entry name" value="DUF859"/>
    <property type="match status" value="1"/>
</dbReference>
<dbReference type="InterPro" id="IPR008577">
    <property type="entry name" value="DUF859"/>
</dbReference>